<evidence type="ECO:0000256" key="8">
    <source>
        <dbReference type="ARBA" id="ARBA00022842"/>
    </source>
</evidence>
<evidence type="ECO:0000256" key="11">
    <source>
        <dbReference type="ARBA" id="ARBA00022991"/>
    </source>
</evidence>
<sequence length="89" mass="8997">MNEGRLFLYVSPTVAIPLFFLALVATALIVHAAILTNTTWFAGYWQGAAAETAAPAAMEAAPAAEETAPAAEAEAVPAEAAPADAAPAE</sequence>
<evidence type="ECO:0000313" key="17">
    <source>
        <dbReference type="EMBL" id="MBB6228822.1"/>
    </source>
</evidence>
<dbReference type="PROSITE" id="PS00968">
    <property type="entry name" value="ANTENNA_COMP_ALPHA"/>
    <property type="match status" value="1"/>
</dbReference>
<keyword evidence="13" id="KW-0437">Light-harvesting polypeptide</keyword>
<feature type="region of interest" description="Disordered" evidence="14">
    <location>
        <begin position="58"/>
        <end position="89"/>
    </location>
</feature>
<evidence type="ECO:0000256" key="5">
    <source>
        <dbReference type="ARBA" id="ARBA00022549"/>
    </source>
</evidence>
<keyword evidence="4" id="KW-0148">Chlorophyll</keyword>
<dbReference type="EMBL" id="JACIIV010000025">
    <property type="protein sequence ID" value="MBB6228822.1"/>
    <property type="molecule type" value="Genomic_DNA"/>
</dbReference>
<evidence type="ECO:0000256" key="13">
    <source>
        <dbReference type="ARBA" id="ARBA00023243"/>
    </source>
</evidence>
<feature type="domain" description="Antenna complex alpha/beta subunit" evidence="16">
    <location>
        <begin position="10"/>
        <end position="41"/>
    </location>
</feature>
<gene>
    <name evidence="17" type="ORF">FHS79_003014</name>
</gene>
<keyword evidence="3" id="KW-1003">Cell membrane</keyword>
<dbReference type="Gene3D" id="4.10.220.20">
    <property type="entry name" value="Light-harvesting complex"/>
    <property type="match status" value="1"/>
</dbReference>
<evidence type="ECO:0000256" key="4">
    <source>
        <dbReference type="ARBA" id="ARBA00022494"/>
    </source>
</evidence>
<dbReference type="InterPro" id="IPR002361">
    <property type="entry name" value="Antenna_alpha_CS"/>
</dbReference>
<name>A0A841LI01_9SPHN</name>
<dbReference type="GO" id="GO:0019866">
    <property type="term" value="C:organelle inner membrane"/>
    <property type="evidence" value="ECO:0007669"/>
    <property type="project" value="InterPro"/>
</dbReference>
<accession>A0A841LI01</accession>
<dbReference type="InterPro" id="IPR000066">
    <property type="entry name" value="Antenna_a/b"/>
</dbReference>
<keyword evidence="12 15" id="KW-0472">Membrane</keyword>
<feature type="transmembrane region" description="Helical" evidence="15">
    <location>
        <begin position="6"/>
        <end position="30"/>
    </location>
</feature>
<dbReference type="SUPFAM" id="SSF56918">
    <property type="entry name" value="Light-harvesting complex subunits"/>
    <property type="match status" value="1"/>
</dbReference>
<dbReference type="Proteomes" id="UP000538147">
    <property type="component" value="Unassembled WGS sequence"/>
</dbReference>
<comment type="function">
    <text evidence="1">Antenna complexes are light-harvesting systems, which transfer the excitation energy to the reaction centers.</text>
</comment>
<keyword evidence="5" id="KW-0042">Antenna complex</keyword>
<keyword evidence="7" id="KW-0479">Metal-binding</keyword>
<evidence type="ECO:0000256" key="3">
    <source>
        <dbReference type="ARBA" id="ARBA00022475"/>
    </source>
</evidence>
<proteinExistence type="predicted"/>
<dbReference type="AlphaFoldDB" id="A0A841LI01"/>
<comment type="subcellular location">
    <subcellularLocation>
        <location evidence="2">Cell inner membrane</location>
        <topology evidence="2">Single-pass type II membrane protein</topology>
    </subcellularLocation>
</comment>
<evidence type="ECO:0000256" key="15">
    <source>
        <dbReference type="SAM" id="Phobius"/>
    </source>
</evidence>
<evidence type="ECO:0000256" key="9">
    <source>
        <dbReference type="ARBA" id="ARBA00022956"/>
    </source>
</evidence>
<evidence type="ECO:0000256" key="1">
    <source>
        <dbReference type="ARBA" id="ARBA00002455"/>
    </source>
</evidence>
<keyword evidence="6 15" id="KW-0812">Transmembrane</keyword>
<reference evidence="17 18" key="1">
    <citation type="submission" date="2020-08" db="EMBL/GenBank/DDBJ databases">
        <title>Genomic Encyclopedia of Type Strains, Phase IV (KMG-IV): sequencing the most valuable type-strain genomes for metagenomic binning, comparative biology and taxonomic classification.</title>
        <authorList>
            <person name="Goeker M."/>
        </authorList>
    </citation>
    <scope>NUCLEOTIDE SEQUENCE [LARGE SCALE GENOMIC DNA]</scope>
    <source>
        <strain evidence="17 18">DSM 102189</strain>
    </source>
</reference>
<evidence type="ECO:0000256" key="7">
    <source>
        <dbReference type="ARBA" id="ARBA00022723"/>
    </source>
</evidence>
<evidence type="ECO:0000256" key="10">
    <source>
        <dbReference type="ARBA" id="ARBA00022989"/>
    </source>
</evidence>
<keyword evidence="10 15" id="KW-1133">Transmembrane helix</keyword>
<dbReference type="GO" id="GO:0046872">
    <property type="term" value="F:metal ion binding"/>
    <property type="evidence" value="ECO:0007669"/>
    <property type="project" value="UniProtKB-KW"/>
</dbReference>
<evidence type="ECO:0000313" key="18">
    <source>
        <dbReference type="Proteomes" id="UP000538147"/>
    </source>
</evidence>
<dbReference type="RefSeq" id="WP_184201871.1">
    <property type="nucleotide sequence ID" value="NZ_BMOX01000092.1"/>
</dbReference>
<organism evidence="17 18">
    <name type="scientific">Polymorphobacter multimanifer</name>
    <dbReference type="NCBI Taxonomy" id="1070431"/>
    <lineage>
        <taxon>Bacteria</taxon>
        <taxon>Pseudomonadati</taxon>
        <taxon>Pseudomonadota</taxon>
        <taxon>Alphaproteobacteria</taxon>
        <taxon>Sphingomonadales</taxon>
        <taxon>Sphingosinicellaceae</taxon>
        <taxon>Polymorphobacter</taxon>
    </lineage>
</organism>
<evidence type="ECO:0000256" key="2">
    <source>
        <dbReference type="ARBA" id="ARBA00004249"/>
    </source>
</evidence>
<keyword evidence="11" id="KW-0157">Chromophore</keyword>
<dbReference type="Pfam" id="PF00556">
    <property type="entry name" value="LHC"/>
    <property type="match status" value="1"/>
</dbReference>
<dbReference type="GO" id="GO:0005886">
    <property type="term" value="C:plasma membrane"/>
    <property type="evidence" value="ECO:0007669"/>
    <property type="project" value="UniProtKB-SubCell"/>
</dbReference>
<evidence type="ECO:0000256" key="6">
    <source>
        <dbReference type="ARBA" id="ARBA00022692"/>
    </source>
</evidence>
<dbReference type="InterPro" id="IPR035889">
    <property type="entry name" value="Light-harvesting_complex"/>
</dbReference>
<keyword evidence="18" id="KW-1185">Reference proteome</keyword>
<protein>
    <submittedName>
        <fullName evidence="17">Light-harvesting protein B-800-850 alpha chain</fullName>
    </submittedName>
</protein>
<dbReference type="GO" id="GO:0042314">
    <property type="term" value="F:bacteriochlorophyll binding"/>
    <property type="evidence" value="ECO:0007669"/>
    <property type="project" value="UniProtKB-KW"/>
</dbReference>
<evidence type="ECO:0000256" key="14">
    <source>
        <dbReference type="SAM" id="MobiDB-lite"/>
    </source>
</evidence>
<comment type="caution">
    <text evidence="17">The sequence shown here is derived from an EMBL/GenBank/DDBJ whole genome shotgun (WGS) entry which is preliminary data.</text>
</comment>
<evidence type="ECO:0000259" key="16">
    <source>
        <dbReference type="Pfam" id="PF00556"/>
    </source>
</evidence>
<evidence type="ECO:0000256" key="12">
    <source>
        <dbReference type="ARBA" id="ARBA00023136"/>
    </source>
</evidence>
<dbReference type="GO" id="GO:0019684">
    <property type="term" value="P:photosynthesis, light reaction"/>
    <property type="evidence" value="ECO:0007669"/>
    <property type="project" value="InterPro"/>
</dbReference>
<keyword evidence="9" id="KW-0076">Bacteriochlorophyll</keyword>
<keyword evidence="8" id="KW-0460">Magnesium</keyword>
<dbReference type="GO" id="GO:0030077">
    <property type="term" value="C:plasma membrane light-harvesting complex"/>
    <property type="evidence" value="ECO:0007669"/>
    <property type="project" value="InterPro"/>
</dbReference>